<protein>
    <submittedName>
        <fullName evidence="1">Uncharacterized protein</fullName>
    </submittedName>
</protein>
<dbReference type="EMBL" id="JARKHS020000256">
    <property type="protein sequence ID" value="KAK8788999.1"/>
    <property type="molecule type" value="Genomic_DNA"/>
</dbReference>
<proteinExistence type="predicted"/>
<dbReference type="Proteomes" id="UP001321473">
    <property type="component" value="Unassembled WGS sequence"/>
</dbReference>
<dbReference type="AlphaFoldDB" id="A0AAQ4FNW0"/>
<comment type="caution">
    <text evidence="1">The sequence shown here is derived from an EMBL/GenBank/DDBJ whole genome shotgun (WGS) entry which is preliminary data.</text>
</comment>
<gene>
    <name evidence="1" type="ORF">V5799_021225</name>
</gene>
<name>A0AAQ4FNW0_AMBAM</name>
<evidence type="ECO:0000313" key="1">
    <source>
        <dbReference type="EMBL" id="KAK8788999.1"/>
    </source>
</evidence>
<organism evidence="1 2">
    <name type="scientific">Amblyomma americanum</name>
    <name type="common">Lone star tick</name>
    <dbReference type="NCBI Taxonomy" id="6943"/>
    <lineage>
        <taxon>Eukaryota</taxon>
        <taxon>Metazoa</taxon>
        <taxon>Ecdysozoa</taxon>
        <taxon>Arthropoda</taxon>
        <taxon>Chelicerata</taxon>
        <taxon>Arachnida</taxon>
        <taxon>Acari</taxon>
        <taxon>Parasitiformes</taxon>
        <taxon>Ixodida</taxon>
        <taxon>Ixodoidea</taxon>
        <taxon>Ixodidae</taxon>
        <taxon>Amblyomminae</taxon>
        <taxon>Amblyomma</taxon>
    </lineage>
</organism>
<evidence type="ECO:0000313" key="2">
    <source>
        <dbReference type="Proteomes" id="UP001321473"/>
    </source>
</evidence>
<accession>A0AAQ4FNW0</accession>
<reference evidence="1 2" key="1">
    <citation type="journal article" date="2023" name="Arcadia Sci">
        <title>De novo assembly of a long-read Amblyomma americanum tick genome.</title>
        <authorList>
            <person name="Chou S."/>
            <person name="Poskanzer K.E."/>
            <person name="Rollins M."/>
            <person name="Thuy-Boun P.S."/>
        </authorList>
    </citation>
    <scope>NUCLEOTIDE SEQUENCE [LARGE SCALE GENOMIC DNA]</scope>
    <source>
        <strain evidence="1">F_SG_1</strain>
        <tissue evidence="1">Salivary glands</tissue>
    </source>
</reference>
<sequence length="91" mass="10455">MNFLIIVSHRSLSSWRCVGRLFLGAVVLPPSTSSRRIRNSWWQRTADSGGSARRRWPWRPVWLTDEPYARGLRPAPCRYMLGSLPALGEQC</sequence>
<keyword evidence="2" id="KW-1185">Reference proteome</keyword>